<dbReference type="GO" id="GO:0005524">
    <property type="term" value="F:ATP binding"/>
    <property type="evidence" value="ECO:0007669"/>
    <property type="project" value="UniProtKB-KW"/>
</dbReference>
<dbReference type="GO" id="GO:0016887">
    <property type="term" value="F:ATP hydrolysis activity"/>
    <property type="evidence" value="ECO:0007669"/>
    <property type="project" value="InterPro"/>
</dbReference>
<evidence type="ECO:0000256" key="6">
    <source>
        <dbReference type="ARBA" id="ARBA00022989"/>
    </source>
</evidence>
<dbReference type="PROSITE" id="PS00211">
    <property type="entry name" value="ABC_TRANSPORTER_1"/>
    <property type="match status" value="1"/>
</dbReference>
<comment type="subcellular location">
    <subcellularLocation>
        <location evidence="1">Membrane</location>
        <topology evidence="1">Multi-pass membrane protein</topology>
    </subcellularLocation>
</comment>
<keyword evidence="2" id="KW-0813">Transport</keyword>
<protein>
    <recommendedName>
        <fullName evidence="10">ABC transporter domain-containing protein</fullName>
    </recommendedName>
</protein>
<evidence type="ECO:0000256" key="1">
    <source>
        <dbReference type="ARBA" id="ARBA00004141"/>
    </source>
</evidence>
<dbReference type="PANTHER" id="PTHR48041">
    <property type="entry name" value="ABC TRANSPORTER G FAMILY MEMBER 28"/>
    <property type="match status" value="1"/>
</dbReference>
<comment type="caution">
    <text evidence="11">The sequence shown here is derived from an EMBL/GenBank/DDBJ whole genome shotgun (WGS) entry which is preliminary data.</text>
</comment>
<dbReference type="Gene3D" id="3.40.50.300">
    <property type="entry name" value="P-loop containing nucleotide triphosphate hydrolases"/>
    <property type="match status" value="1"/>
</dbReference>
<dbReference type="PANTHER" id="PTHR48041:SF91">
    <property type="entry name" value="ABC TRANSPORTER G FAMILY MEMBER 28"/>
    <property type="match status" value="1"/>
</dbReference>
<dbReference type="Pfam" id="PF00005">
    <property type="entry name" value="ABC_tran"/>
    <property type="match status" value="1"/>
</dbReference>
<proteinExistence type="predicted"/>
<evidence type="ECO:0000256" key="2">
    <source>
        <dbReference type="ARBA" id="ARBA00022448"/>
    </source>
</evidence>
<feature type="transmembrane region" description="Helical" evidence="9">
    <location>
        <begin position="850"/>
        <end position="873"/>
    </location>
</feature>
<feature type="domain" description="ABC transporter" evidence="10">
    <location>
        <begin position="249"/>
        <end position="488"/>
    </location>
</feature>
<feature type="transmembrane region" description="Helical" evidence="9">
    <location>
        <begin position="746"/>
        <end position="769"/>
    </location>
</feature>
<keyword evidence="12" id="KW-1185">Reference proteome</keyword>
<keyword evidence="5" id="KW-0067">ATP-binding</keyword>
<dbReference type="SMART" id="SM00382">
    <property type="entry name" value="AAA"/>
    <property type="match status" value="1"/>
</dbReference>
<evidence type="ECO:0000256" key="8">
    <source>
        <dbReference type="SAM" id="MobiDB-lite"/>
    </source>
</evidence>
<accession>A0AAD5T2F6</accession>
<feature type="transmembrane region" description="Helical" evidence="9">
    <location>
        <begin position="776"/>
        <end position="794"/>
    </location>
</feature>
<feature type="transmembrane region" description="Helical" evidence="9">
    <location>
        <begin position="664"/>
        <end position="689"/>
    </location>
</feature>
<keyword evidence="4" id="KW-0547">Nucleotide-binding</keyword>
<evidence type="ECO:0000256" key="9">
    <source>
        <dbReference type="SAM" id="Phobius"/>
    </source>
</evidence>
<dbReference type="InterPro" id="IPR017871">
    <property type="entry name" value="ABC_transporter-like_CS"/>
</dbReference>
<feature type="region of interest" description="Disordered" evidence="8">
    <location>
        <begin position="528"/>
        <end position="559"/>
    </location>
</feature>
<dbReference type="AlphaFoldDB" id="A0AAD5T2F6"/>
<dbReference type="InterPro" id="IPR050352">
    <property type="entry name" value="ABCG_transporters"/>
</dbReference>
<reference evidence="11" key="1">
    <citation type="submission" date="2020-05" db="EMBL/GenBank/DDBJ databases">
        <title>Phylogenomic resolution of chytrid fungi.</title>
        <authorList>
            <person name="Stajich J.E."/>
            <person name="Amses K."/>
            <person name="Simmons R."/>
            <person name="Seto K."/>
            <person name="Myers J."/>
            <person name="Bonds A."/>
            <person name="Quandt C.A."/>
            <person name="Barry K."/>
            <person name="Liu P."/>
            <person name="Grigoriev I."/>
            <person name="Longcore J.E."/>
            <person name="James T.Y."/>
        </authorList>
    </citation>
    <scope>NUCLEOTIDE SEQUENCE</scope>
    <source>
        <strain evidence="11">JEL0513</strain>
    </source>
</reference>
<evidence type="ECO:0000313" key="12">
    <source>
        <dbReference type="Proteomes" id="UP001211907"/>
    </source>
</evidence>
<dbReference type="InterPro" id="IPR043926">
    <property type="entry name" value="ABCG_dom"/>
</dbReference>
<dbReference type="InterPro" id="IPR003439">
    <property type="entry name" value="ABC_transporter-like_ATP-bd"/>
</dbReference>
<dbReference type="Pfam" id="PF19055">
    <property type="entry name" value="ABC2_membrane_7"/>
    <property type="match status" value="1"/>
</dbReference>
<organism evidence="11 12">
    <name type="scientific">Physocladia obscura</name>
    <dbReference type="NCBI Taxonomy" id="109957"/>
    <lineage>
        <taxon>Eukaryota</taxon>
        <taxon>Fungi</taxon>
        <taxon>Fungi incertae sedis</taxon>
        <taxon>Chytridiomycota</taxon>
        <taxon>Chytridiomycota incertae sedis</taxon>
        <taxon>Chytridiomycetes</taxon>
        <taxon>Chytridiales</taxon>
        <taxon>Chytriomycetaceae</taxon>
        <taxon>Physocladia</taxon>
    </lineage>
</organism>
<gene>
    <name evidence="11" type="ORF">HK100_012521</name>
</gene>
<keyword evidence="7 9" id="KW-0472">Membrane</keyword>
<feature type="transmembrane region" description="Helical" evidence="9">
    <location>
        <begin position="162"/>
        <end position="185"/>
    </location>
</feature>
<dbReference type="GO" id="GO:0016020">
    <property type="term" value="C:membrane"/>
    <property type="evidence" value="ECO:0007669"/>
    <property type="project" value="UniProtKB-SubCell"/>
</dbReference>
<keyword evidence="3 9" id="KW-0812">Transmembrane</keyword>
<feature type="compositionally biased region" description="Low complexity" evidence="8">
    <location>
        <begin position="530"/>
        <end position="545"/>
    </location>
</feature>
<feature type="transmembrane region" description="Helical" evidence="9">
    <location>
        <begin position="710"/>
        <end position="734"/>
    </location>
</feature>
<evidence type="ECO:0000256" key="3">
    <source>
        <dbReference type="ARBA" id="ARBA00022692"/>
    </source>
</evidence>
<evidence type="ECO:0000256" key="4">
    <source>
        <dbReference type="ARBA" id="ARBA00022741"/>
    </source>
</evidence>
<dbReference type="GO" id="GO:0140359">
    <property type="term" value="F:ABC-type transporter activity"/>
    <property type="evidence" value="ECO:0007669"/>
    <property type="project" value="InterPro"/>
</dbReference>
<name>A0AAD5T2F6_9FUNG</name>
<keyword evidence="6 9" id="KW-1133">Transmembrane helix</keyword>
<dbReference type="EMBL" id="JADGJH010000909">
    <property type="protein sequence ID" value="KAJ3121092.1"/>
    <property type="molecule type" value="Genomic_DNA"/>
</dbReference>
<evidence type="ECO:0000313" key="11">
    <source>
        <dbReference type="EMBL" id="KAJ3121092.1"/>
    </source>
</evidence>
<dbReference type="FunFam" id="3.40.50.300:FF:000367">
    <property type="entry name" value="ABC transporter G family member 24"/>
    <property type="match status" value="1"/>
</dbReference>
<dbReference type="SUPFAM" id="SSF52540">
    <property type="entry name" value="P-loop containing nucleoside triphosphate hydrolases"/>
    <property type="match status" value="1"/>
</dbReference>
<dbReference type="InterPro" id="IPR027417">
    <property type="entry name" value="P-loop_NTPase"/>
</dbReference>
<sequence length="879" mass="95358">MSVVVNTTAGQIPVSIGSGESATSYTVGLGCLAGANQTLGIPLMAYLNANNSNTDTSTNLTAAMLSCDAGWFCPNLDTRDPRTLPVACPPTASCVLSRLTYTACPAQGLYEPVLCKPGFYCPNYLAMIPCPESHYCPSGSVSPISCDFLFSLCPAGSPNQKYFGFIALLVFSDLATLLIVTLLRYKTGHLKYLNKLHAPRFLRSKLANSNHDSTMEMASEFTVSDKKDMHFLIADYRKSFGGAELRMDIAFNNLGVTLPTGKSILSNISGTIRSRRMTAIMGPSGSGKTTFMNVLMGKLAKTHGQLIINGREIEMKMFKKLVGYVPQDDVMLHDLTVRENVLHSARIRLPRNWSKRQIDEHVDNMLRAFYLKDVSNVYIGDAAHRGVSGGQRKRVSIAMELCAAPLAIFLDEPTSGLDATRSHDVATILRAVTHLGLTIVAVIHQPRIEIFRKFDDVVLLVPGGRVAFMGPTDKAQPYFEALGFIFEDGANPADTLMDILAGKGVGRKGLTPDDLAVIWELANSVNLNPDGSDNNGGSNKSNKNSNGHEKSVHGNGRHSVALKNSAVGKRIPLELFAVRKMIVPDLPVSNNSAVHEAEFHKIVERVLHDRGASVVQQAREGQGFALELAVATMAGSLIGVALSGKLPEMVSGVYVDKYFVLSPAPMDVIGVCGFLMGVTIGLAGAPSAVKVFGEEKEVYWREAAAGHSRLAYYLGKTIATLFRVVLASLHFTAFFMFFAKPDINPYLMYAIVLLQFWGVYGISTVVSLLARRENAAILAVVVSLILSVLCGYGPSLKDAAEHGYIFLNELSFNKWASEANYSAMIAVYRGKFDIDFMAAAWGYTLDRVGFDLLMCAVLGTGLRVIGLGMLIGMHQDKQR</sequence>
<dbReference type="PROSITE" id="PS50893">
    <property type="entry name" value="ABC_TRANSPORTER_2"/>
    <property type="match status" value="1"/>
</dbReference>
<dbReference type="Proteomes" id="UP001211907">
    <property type="component" value="Unassembled WGS sequence"/>
</dbReference>
<evidence type="ECO:0000256" key="5">
    <source>
        <dbReference type="ARBA" id="ARBA00022840"/>
    </source>
</evidence>
<evidence type="ECO:0000256" key="7">
    <source>
        <dbReference type="ARBA" id="ARBA00023136"/>
    </source>
</evidence>
<dbReference type="CDD" id="cd03213">
    <property type="entry name" value="ABCG_EPDR"/>
    <property type="match status" value="1"/>
</dbReference>
<evidence type="ECO:0000259" key="10">
    <source>
        <dbReference type="PROSITE" id="PS50893"/>
    </source>
</evidence>
<dbReference type="InterPro" id="IPR003593">
    <property type="entry name" value="AAA+_ATPase"/>
</dbReference>